<protein>
    <submittedName>
        <fullName evidence="2">Uncharacterized protein</fullName>
    </submittedName>
</protein>
<dbReference type="InParanoid" id="A0A1Y2PBS6"/>
<reference evidence="2 3" key="1">
    <citation type="submission" date="2015-03" db="EMBL/GenBank/DDBJ databases">
        <title>Genome sequence of Tenacibaculum sp. S2-2, isolated from intestinal microbiota of sea cucumber, Apostichopus japonicas.</title>
        <authorList>
            <person name="Shao Z."/>
            <person name="Wang L."/>
            <person name="Li X."/>
        </authorList>
    </citation>
    <scope>NUCLEOTIDE SEQUENCE [LARGE SCALE GENOMIC DNA]</scope>
    <source>
        <strain evidence="2 3">S2-2</strain>
    </source>
</reference>
<keyword evidence="1" id="KW-1133">Transmembrane helix</keyword>
<sequence>MLDLIGEVLVVINDILFWRRKKKRRKFEKENNLPKKRMVNPLAQIIIGLIVLIVIFRVLRIIIK</sequence>
<name>A0A1Y2PBS6_9FLAO</name>
<organism evidence="2 3">
    <name type="scientific">Tenacibaculum holothuriorum</name>
    <dbReference type="NCBI Taxonomy" id="1635173"/>
    <lineage>
        <taxon>Bacteria</taxon>
        <taxon>Pseudomonadati</taxon>
        <taxon>Bacteroidota</taxon>
        <taxon>Flavobacteriia</taxon>
        <taxon>Flavobacteriales</taxon>
        <taxon>Flavobacteriaceae</taxon>
        <taxon>Tenacibaculum</taxon>
    </lineage>
</organism>
<proteinExistence type="predicted"/>
<keyword evidence="1" id="KW-0472">Membrane</keyword>
<dbReference type="AlphaFoldDB" id="A0A1Y2PBS6"/>
<accession>A0A1Y2PBS6</accession>
<dbReference type="Proteomes" id="UP000194221">
    <property type="component" value="Unassembled WGS sequence"/>
</dbReference>
<feature type="transmembrane region" description="Helical" evidence="1">
    <location>
        <begin position="42"/>
        <end position="63"/>
    </location>
</feature>
<keyword evidence="3" id="KW-1185">Reference proteome</keyword>
<dbReference type="RefSeq" id="WP_086030397.1">
    <property type="nucleotide sequence ID" value="NZ_LAPZ01000005.1"/>
</dbReference>
<evidence type="ECO:0000256" key="1">
    <source>
        <dbReference type="SAM" id="Phobius"/>
    </source>
</evidence>
<keyword evidence="1" id="KW-0812">Transmembrane</keyword>
<evidence type="ECO:0000313" key="3">
    <source>
        <dbReference type="Proteomes" id="UP000194221"/>
    </source>
</evidence>
<evidence type="ECO:0000313" key="2">
    <source>
        <dbReference type="EMBL" id="OSY87936.1"/>
    </source>
</evidence>
<comment type="caution">
    <text evidence="2">The sequence shown here is derived from an EMBL/GenBank/DDBJ whole genome shotgun (WGS) entry which is preliminary data.</text>
</comment>
<gene>
    <name evidence="2" type="ORF">WH52_07790</name>
</gene>
<dbReference type="STRING" id="1635173.WH52_07790"/>
<dbReference type="EMBL" id="LAPZ01000005">
    <property type="protein sequence ID" value="OSY87936.1"/>
    <property type="molecule type" value="Genomic_DNA"/>
</dbReference>